<keyword evidence="3" id="KW-0326">Glycosidase</keyword>
<keyword evidence="4" id="KW-1185">Reference proteome</keyword>
<organism evidence="3 4">
    <name type="scientific">Ornithinimicrobium faecis</name>
    <dbReference type="NCBI Taxonomy" id="2934158"/>
    <lineage>
        <taxon>Bacteria</taxon>
        <taxon>Bacillati</taxon>
        <taxon>Actinomycetota</taxon>
        <taxon>Actinomycetes</taxon>
        <taxon>Micrococcales</taxon>
        <taxon>Ornithinimicrobiaceae</taxon>
        <taxon>Ornithinimicrobium</taxon>
    </lineage>
</organism>
<evidence type="ECO:0000313" key="4">
    <source>
        <dbReference type="Proteomes" id="UP001056455"/>
    </source>
</evidence>
<protein>
    <submittedName>
        <fullName evidence="3">Phosphodiester glycosidase family protein</fullName>
    </submittedName>
</protein>
<sequence length="431" mass="44082">MRTRTPSTRRTLGLALAGVLATSTLVAAPLLSTALPGAATAQASEAFPESGLVSVTETGTETVGAGLEHTAYDIVTGAGASKANLFMVDLDVADVGLITAPYVASSQRLDDMAEAAGVRAAINGDFFQIDNEGNHGDIPVTQAAAGAEVLDGEMRSTAVPVGQRYGGTMPKEYNDGNQVIGQLRNGDAVVTRVEMRGFIATDTHGKIDVDALNQYGMERGQIGAYDGQWGRVSRERAACGSEDRRADPCTGDVTEVIITQGVVTSVSPTIGAGQLGKNQIAVIGREGGAATLAELEVGEGVGSNFKPVSPAGKLDWALAGGILVQDGVLAASAGGSAAARVAAGVSADGATLYLLAVDGGQPQSKGTSIRDIGDLTRHLGAHDVMLLDGGGSTTMLSRDSDDAEFELLSKSRVAGLEVLRYIPNGIGIWTD</sequence>
<reference evidence="3" key="1">
    <citation type="submission" date="2022-06" db="EMBL/GenBank/DDBJ databases">
        <title>Ornithinimicrobium HY1793.</title>
        <authorList>
            <person name="Huang Y."/>
        </authorList>
    </citation>
    <scope>NUCLEOTIDE SEQUENCE</scope>
    <source>
        <strain evidence="3">HY1793</strain>
    </source>
</reference>
<dbReference type="Pfam" id="PF09992">
    <property type="entry name" value="NAGPA"/>
    <property type="match status" value="1"/>
</dbReference>
<dbReference type="GO" id="GO:0016798">
    <property type="term" value="F:hydrolase activity, acting on glycosyl bonds"/>
    <property type="evidence" value="ECO:0007669"/>
    <property type="project" value="UniProtKB-KW"/>
</dbReference>
<accession>A0ABY4YUI2</accession>
<dbReference type="Proteomes" id="UP001056455">
    <property type="component" value="Chromosome"/>
</dbReference>
<dbReference type="PANTHER" id="PTHR40446:SF2">
    <property type="entry name" value="N-ACETYLGLUCOSAMINE-1-PHOSPHODIESTER ALPHA-N-ACETYLGLUCOSAMINIDASE"/>
    <property type="match status" value="1"/>
</dbReference>
<evidence type="ECO:0000259" key="2">
    <source>
        <dbReference type="Pfam" id="PF09992"/>
    </source>
</evidence>
<dbReference type="RefSeq" id="WP_252593798.1">
    <property type="nucleotide sequence ID" value="NZ_CP099489.1"/>
</dbReference>
<evidence type="ECO:0000313" key="3">
    <source>
        <dbReference type="EMBL" id="USQ80422.1"/>
    </source>
</evidence>
<keyword evidence="3" id="KW-0378">Hydrolase</keyword>
<dbReference type="InterPro" id="IPR018711">
    <property type="entry name" value="NAGPA"/>
</dbReference>
<feature type="domain" description="Phosphodiester glycosidase" evidence="2">
    <location>
        <begin position="257"/>
        <end position="428"/>
    </location>
</feature>
<feature type="chain" id="PRO_5046761315" evidence="1">
    <location>
        <begin position="28"/>
        <end position="431"/>
    </location>
</feature>
<gene>
    <name evidence="3" type="ORF">NF556_01780</name>
</gene>
<dbReference type="InterPro" id="IPR006311">
    <property type="entry name" value="TAT_signal"/>
</dbReference>
<dbReference type="PROSITE" id="PS51318">
    <property type="entry name" value="TAT"/>
    <property type="match status" value="1"/>
</dbReference>
<proteinExistence type="predicted"/>
<feature type="signal peptide" evidence="1">
    <location>
        <begin position="1"/>
        <end position="27"/>
    </location>
</feature>
<dbReference type="EMBL" id="CP099489">
    <property type="protein sequence ID" value="USQ80422.1"/>
    <property type="molecule type" value="Genomic_DNA"/>
</dbReference>
<keyword evidence="1" id="KW-0732">Signal</keyword>
<dbReference type="PANTHER" id="PTHR40446">
    <property type="entry name" value="N-ACETYLGLUCOSAMINE-1-PHOSPHODIESTER ALPHA-N-ACETYLGLUCOSAMINIDASE"/>
    <property type="match status" value="1"/>
</dbReference>
<name>A0ABY4YUI2_9MICO</name>
<evidence type="ECO:0000256" key="1">
    <source>
        <dbReference type="SAM" id="SignalP"/>
    </source>
</evidence>